<dbReference type="InterPro" id="IPR001387">
    <property type="entry name" value="Cro/C1-type_HTH"/>
</dbReference>
<dbReference type="CDD" id="cd00093">
    <property type="entry name" value="HTH_XRE"/>
    <property type="match status" value="1"/>
</dbReference>
<dbReference type="KEGG" id="ahe:Arch_0922"/>
<evidence type="ECO:0000313" key="4">
    <source>
        <dbReference type="Proteomes" id="UP000000376"/>
    </source>
</evidence>
<dbReference type="Gene3D" id="1.10.260.40">
    <property type="entry name" value="lambda repressor-like DNA-binding domains"/>
    <property type="match status" value="1"/>
</dbReference>
<feature type="region of interest" description="Disordered" evidence="1">
    <location>
        <begin position="25"/>
        <end position="61"/>
    </location>
</feature>
<dbReference type="PROSITE" id="PS50943">
    <property type="entry name" value="HTH_CROC1"/>
    <property type="match status" value="1"/>
</dbReference>
<evidence type="ECO:0000259" key="2">
    <source>
        <dbReference type="PROSITE" id="PS50943"/>
    </source>
</evidence>
<dbReference type="eggNOG" id="COG1476">
    <property type="taxonomic scope" value="Bacteria"/>
</dbReference>
<dbReference type="EMBL" id="CP002045">
    <property type="protein sequence ID" value="ADH92644.1"/>
    <property type="molecule type" value="Genomic_DNA"/>
</dbReference>
<dbReference type="RefSeq" id="WP_013170140.1">
    <property type="nucleotide sequence ID" value="NC_014218.1"/>
</dbReference>
<organism evidence="3 4">
    <name type="scientific">Arcanobacterium haemolyticum (strain ATCC 9345 / DSM 20595 / CCM 5947 / CCUG 17215 / LMG 16163 / NBRC 15585 / NCTC 8452 / 11018)</name>
    <dbReference type="NCBI Taxonomy" id="644284"/>
    <lineage>
        <taxon>Bacteria</taxon>
        <taxon>Bacillati</taxon>
        <taxon>Actinomycetota</taxon>
        <taxon>Actinomycetes</taxon>
        <taxon>Actinomycetales</taxon>
        <taxon>Actinomycetaceae</taxon>
        <taxon>Arcanobacterium</taxon>
    </lineage>
</organism>
<reference evidence="3 4" key="1">
    <citation type="journal article" date="2010" name="Stand. Genomic Sci.">
        <title>Complete genome sequence of Arcanobacterium haemolyticum type strain (11018).</title>
        <authorList>
            <person name="Yasawong M."/>
            <person name="Teshima H."/>
            <person name="Lapidus A."/>
            <person name="Nolan M."/>
            <person name="Lucas S."/>
            <person name="Glavina Del Rio T."/>
            <person name="Tice H."/>
            <person name="Cheng J."/>
            <person name="Bruce D."/>
            <person name="Detter C."/>
            <person name="Tapia R."/>
            <person name="Han C."/>
            <person name="Goodwin L."/>
            <person name="Pitluck S."/>
            <person name="Liolios K."/>
            <person name="Ivanova N."/>
            <person name="Mavromatis K."/>
            <person name="Mikhailova N."/>
            <person name="Pati A."/>
            <person name="Chen A."/>
            <person name="Palaniappan K."/>
            <person name="Land M."/>
            <person name="Hauser L."/>
            <person name="Chang Y."/>
            <person name="Jeffries C."/>
            <person name="Rohde M."/>
            <person name="Sikorski J."/>
            <person name="Pukall R."/>
            <person name="Goker M."/>
            <person name="Woyke T."/>
            <person name="Bristow J."/>
            <person name="Eisen J."/>
            <person name="Markowitz V."/>
            <person name="Hugenholtz P."/>
            <person name="Kyrpides N."/>
            <person name="Klenk H."/>
        </authorList>
    </citation>
    <scope>NUCLEOTIDE SEQUENCE [LARGE SCALE GENOMIC DNA]</scope>
    <source>
        <strain evidence="4">ATCC 9345 / DSM 20595 / CCUG 17215 / LMG 16163 / NBRC 15585 / NCTC 8452 / 11018</strain>
    </source>
</reference>
<accession>D7BNZ5</accession>
<dbReference type="HOGENOM" id="CLU_181995_0_0_11"/>
<gene>
    <name evidence="3" type="ordered locus">Arch_0922</name>
</gene>
<dbReference type="InterPro" id="IPR010982">
    <property type="entry name" value="Lambda_DNA-bd_dom_sf"/>
</dbReference>
<dbReference type="SMART" id="SM00530">
    <property type="entry name" value="HTH_XRE"/>
    <property type="match status" value="1"/>
</dbReference>
<evidence type="ECO:0000256" key="1">
    <source>
        <dbReference type="SAM" id="MobiDB-lite"/>
    </source>
</evidence>
<dbReference type="OrthoDB" id="9814553at2"/>
<protein>
    <submittedName>
        <fullName evidence="3">Transcriptional regulator, XRE family</fullName>
    </submittedName>
</protein>
<evidence type="ECO:0000313" key="3">
    <source>
        <dbReference type="EMBL" id="ADH92644.1"/>
    </source>
</evidence>
<dbReference type="Pfam" id="PF01381">
    <property type="entry name" value="HTH_3"/>
    <property type="match status" value="1"/>
</dbReference>
<keyword evidence="4" id="KW-1185">Reference proteome</keyword>
<dbReference type="SUPFAM" id="SSF47413">
    <property type="entry name" value="lambda repressor-like DNA-binding domains"/>
    <property type="match status" value="1"/>
</dbReference>
<dbReference type="AlphaFoldDB" id="D7BNZ5"/>
<sequence>MTDYSYAERVLGTVLGKTLTRRRKELGKTQEQVANEADINREHYQQMEYGRSDRKRNSPLNPRLSTLIKLSKVLDIPVSVLLNDAIKAYHLTEAHMNAQERI</sequence>
<dbReference type="GO" id="GO:0003677">
    <property type="term" value="F:DNA binding"/>
    <property type="evidence" value="ECO:0007669"/>
    <property type="project" value="InterPro"/>
</dbReference>
<name>D7BNZ5_ARCHD</name>
<feature type="compositionally biased region" description="Basic and acidic residues" evidence="1">
    <location>
        <begin position="38"/>
        <end position="56"/>
    </location>
</feature>
<proteinExistence type="predicted"/>
<dbReference type="Proteomes" id="UP000000376">
    <property type="component" value="Chromosome"/>
</dbReference>
<feature type="domain" description="HTH cro/C1-type" evidence="2">
    <location>
        <begin position="19"/>
        <end position="81"/>
    </location>
</feature>